<dbReference type="Proteomes" id="UP000267844">
    <property type="component" value="Unassembled WGS sequence"/>
</dbReference>
<dbReference type="EMBL" id="RHPO01000014">
    <property type="protein sequence ID" value="RRT91574.1"/>
    <property type="molecule type" value="Genomic_DNA"/>
</dbReference>
<sequence>MKLFTFLLLFIFLLNSCESTKTSADKPSFDFLVGEWIRTNEKSDRKTYENWKKVDKNTFLGCGFTIKNNDTISQEHLTITKIDDKWILKVNLDKTKKETTDFELINSDRNSFTLENQENDFPKLTKYWKIGHQLKAEISNDESSKIAFTFEKVKK</sequence>
<name>A0A427BNV7_9FLAO</name>
<dbReference type="InterPro" id="IPR046232">
    <property type="entry name" value="DUF6265"/>
</dbReference>
<reference evidence="2 3" key="1">
    <citation type="submission" date="2018-10" db="EMBL/GenBank/DDBJ databases">
        <title>Transmission dynamics of multidrug resistant bacteria on intensive care unit surfaces.</title>
        <authorList>
            <person name="D'Souza A.W."/>
            <person name="Potter R.F."/>
            <person name="Wallace M."/>
            <person name="Shupe A."/>
            <person name="Patel S."/>
            <person name="Sun S."/>
            <person name="Gul D."/>
            <person name="Kwon J.H."/>
            <person name="Andleeb S."/>
            <person name="Burnham C.-A.D."/>
            <person name="Dantas G."/>
        </authorList>
    </citation>
    <scope>NUCLEOTIDE SEQUENCE [LARGE SCALE GENOMIC DNA]</scope>
    <source>
        <strain evidence="2 3">WF_348</strain>
    </source>
</reference>
<evidence type="ECO:0000313" key="2">
    <source>
        <dbReference type="EMBL" id="RRT91574.1"/>
    </source>
</evidence>
<evidence type="ECO:0000259" key="1">
    <source>
        <dbReference type="Pfam" id="PF19780"/>
    </source>
</evidence>
<gene>
    <name evidence="2" type="ORF">EGI89_08335</name>
</gene>
<proteinExistence type="predicted"/>
<comment type="caution">
    <text evidence="2">The sequence shown here is derived from an EMBL/GenBank/DDBJ whole genome shotgun (WGS) entry which is preliminary data.</text>
</comment>
<dbReference type="RefSeq" id="WP_125349834.1">
    <property type="nucleotide sequence ID" value="NZ_RHPN01000014.1"/>
</dbReference>
<protein>
    <recommendedName>
        <fullName evidence="1">DUF6265 domain-containing protein</fullName>
    </recommendedName>
</protein>
<organism evidence="2 3">
    <name type="scientific">Empedobacter falsenii</name>
    <dbReference type="NCBI Taxonomy" id="343874"/>
    <lineage>
        <taxon>Bacteria</taxon>
        <taxon>Pseudomonadati</taxon>
        <taxon>Bacteroidota</taxon>
        <taxon>Flavobacteriia</taxon>
        <taxon>Flavobacteriales</taxon>
        <taxon>Weeksellaceae</taxon>
        <taxon>Empedobacter</taxon>
    </lineage>
</organism>
<dbReference type="Pfam" id="PF19780">
    <property type="entry name" value="DUF6265"/>
    <property type="match status" value="1"/>
</dbReference>
<feature type="domain" description="DUF6265" evidence="1">
    <location>
        <begin position="30"/>
        <end position="138"/>
    </location>
</feature>
<dbReference type="AlphaFoldDB" id="A0A427BNV7"/>
<accession>A0A427BNV7</accession>
<evidence type="ECO:0000313" key="3">
    <source>
        <dbReference type="Proteomes" id="UP000267844"/>
    </source>
</evidence>